<feature type="transmembrane region" description="Helical" evidence="1">
    <location>
        <begin position="107"/>
        <end position="127"/>
    </location>
</feature>
<sequence length="195" mass="21905">MDANYHATQPPQPRARERYAHLYMPLITAFLIFINGPIVTRLTNNDPRDTVWLVAASALPTYFVASKLYPADRPDATPEEAIRFTRKNDAYRALVLATYGRLFGTPFSYQFLAVDYILSNVMGMAIGERPVGTRQRRSEFLVAVLWVAGSWVVGSLVPPSMPTLHFLLAAFDRTVWRAAYLALVDDIVGLLSRPD</sequence>
<accession>A0A8K0QX75</accession>
<keyword evidence="1" id="KW-0472">Membrane</keyword>
<dbReference type="OrthoDB" id="3756114at2759"/>
<evidence type="ECO:0000313" key="2">
    <source>
        <dbReference type="EMBL" id="KAH7073151.1"/>
    </source>
</evidence>
<proteinExistence type="predicted"/>
<keyword evidence="3" id="KW-1185">Reference proteome</keyword>
<comment type="caution">
    <text evidence="2">The sequence shown here is derived from an EMBL/GenBank/DDBJ whole genome shotgun (WGS) entry which is preliminary data.</text>
</comment>
<dbReference type="AlphaFoldDB" id="A0A8K0QX75"/>
<feature type="non-terminal residue" evidence="2">
    <location>
        <position position="195"/>
    </location>
</feature>
<evidence type="ECO:0000256" key="1">
    <source>
        <dbReference type="SAM" id="Phobius"/>
    </source>
</evidence>
<reference evidence="2" key="1">
    <citation type="journal article" date="2021" name="Nat. Commun.">
        <title>Genetic determinants of endophytism in the Arabidopsis root mycobiome.</title>
        <authorList>
            <person name="Mesny F."/>
            <person name="Miyauchi S."/>
            <person name="Thiergart T."/>
            <person name="Pickel B."/>
            <person name="Atanasova L."/>
            <person name="Karlsson M."/>
            <person name="Huettel B."/>
            <person name="Barry K.W."/>
            <person name="Haridas S."/>
            <person name="Chen C."/>
            <person name="Bauer D."/>
            <person name="Andreopoulos W."/>
            <person name="Pangilinan J."/>
            <person name="LaButti K."/>
            <person name="Riley R."/>
            <person name="Lipzen A."/>
            <person name="Clum A."/>
            <person name="Drula E."/>
            <person name="Henrissat B."/>
            <person name="Kohler A."/>
            <person name="Grigoriev I.V."/>
            <person name="Martin F.M."/>
            <person name="Hacquard S."/>
        </authorList>
    </citation>
    <scope>NUCLEOTIDE SEQUENCE</scope>
    <source>
        <strain evidence="2">MPI-SDFR-AT-0120</strain>
    </source>
</reference>
<evidence type="ECO:0000313" key="3">
    <source>
        <dbReference type="Proteomes" id="UP000813461"/>
    </source>
</evidence>
<protein>
    <submittedName>
        <fullName evidence="2">Uncharacterized protein</fullName>
    </submittedName>
</protein>
<feature type="transmembrane region" description="Helical" evidence="1">
    <location>
        <begin position="139"/>
        <end position="157"/>
    </location>
</feature>
<keyword evidence="1" id="KW-0812">Transmembrane</keyword>
<feature type="transmembrane region" description="Helical" evidence="1">
    <location>
        <begin position="20"/>
        <end position="39"/>
    </location>
</feature>
<dbReference type="EMBL" id="JAGMVJ010000022">
    <property type="protein sequence ID" value="KAH7073151.1"/>
    <property type="molecule type" value="Genomic_DNA"/>
</dbReference>
<name>A0A8K0QX75_9PLEO</name>
<organism evidence="2 3">
    <name type="scientific">Paraphoma chrysanthemicola</name>
    <dbReference type="NCBI Taxonomy" id="798071"/>
    <lineage>
        <taxon>Eukaryota</taxon>
        <taxon>Fungi</taxon>
        <taxon>Dikarya</taxon>
        <taxon>Ascomycota</taxon>
        <taxon>Pezizomycotina</taxon>
        <taxon>Dothideomycetes</taxon>
        <taxon>Pleosporomycetidae</taxon>
        <taxon>Pleosporales</taxon>
        <taxon>Pleosporineae</taxon>
        <taxon>Phaeosphaeriaceae</taxon>
        <taxon>Paraphoma</taxon>
    </lineage>
</organism>
<keyword evidence="1" id="KW-1133">Transmembrane helix</keyword>
<gene>
    <name evidence="2" type="ORF">FB567DRAFT_403631</name>
</gene>
<dbReference type="Proteomes" id="UP000813461">
    <property type="component" value="Unassembled WGS sequence"/>
</dbReference>